<feature type="region of interest" description="Disordered" evidence="1">
    <location>
        <begin position="379"/>
        <end position="400"/>
    </location>
</feature>
<reference evidence="4 5" key="1">
    <citation type="submission" date="2024-02" db="EMBL/GenBank/DDBJ databases">
        <authorList>
            <person name="Daric V."/>
            <person name="Darras S."/>
        </authorList>
    </citation>
    <scope>NUCLEOTIDE SEQUENCE [LARGE SCALE GENOMIC DNA]</scope>
</reference>
<gene>
    <name evidence="4" type="ORF">CVLEPA_LOCUS22906</name>
</gene>
<keyword evidence="5" id="KW-1185">Reference proteome</keyword>
<proteinExistence type="predicted"/>
<organism evidence="4 5">
    <name type="scientific">Clavelina lepadiformis</name>
    <name type="common">Light-bulb sea squirt</name>
    <name type="synonym">Ascidia lepadiformis</name>
    <dbReference type="NCBI Taxonomy" id="159417"/>
    <lineage>
        <taxon>Eukaryota</taxon>
        <taxon>Metazoa</taxon>
        <taxon>Chordata</taxon>
        <taxon>Tunicata</taxon>
        <taxon>Ascidiacea</taxon>
        <taxon>Aplousobranchia</taxon>
        <taxon>Clavelinidae</taxon>
        <taxon>Clavelina</taxon>
    </lineage>
</organism>
<evidence type="ECO:0000313" key="4">
    <source>
        <dbReference type="EMBL" id="CAK8690276.1"/>
    </source>
</evidence>
<feature type="compositionally biased region" description="Polar residues" evidence="1">
    <location>
        <begin position="195"/>
        <end position="211"/>
    </location>
</feature>
<keyword evidence="3" id="KW-0732">Signal</keyword>
<feature type="chain" id="PRO_5047200558" evidence="3">
    <location>
        <begin position="18"/>
        <end position="400"/>
    </location>
</feature>
<accession>A0ABP0GES6</accession>
<feature type="signal peptide" evidence="3">
    <location>
        <begin position="1"/>
        <end position="17"/>
    </location>
</feature>
<protein>
    <submittedName>
        <fullName evidence="4">Uncharacterized protein</fullName>
    </submittedName>
</protein>
<feature type="compositionally biased region" description="Basic residues" evidence="1">
    <location>
        <begin position="167"/>
        <end position="178"/>
    </location>
</feature>
<feature type="compositionally biased region" description="Low complexity" evidence="1">
    <location>
        <begin position="212"/>
        <end position="229"/>
    </location>
</feature>
<comment type="caution">
    <text evidence="4">The sequence shown here is derived from an EMBL/GenBank/DDBJ whole genome shotgun (WGS) entry which is preliminary data.</text>
</comment>
<feature type="transmembrane region" description="Helical" evidence="2">
    <location>
        <begin position="133"/>
        <end position="156"/>
    </location>
</feature>
<keyword evidence="2" id="KW-0472">Membrane</keyword>
<feature type="region of interest" description="Disordered" evidence="1">
    <location>
        <begin position="167"/>
        <end position="271"/>
    </location>
</feature>
<feature type="compositionally biased region" description="Low complexity" evidence="1">
    <location>
        <begin position="182"/>
        <end position="194"/>
    </location>
</feature>
<name>A0ABP0GES6_CLALP</name>
<dbReference type="Proteomes" id="UP001642483">
    <property type="component" value="Unassembled WGS sequence"/>
</dbReference>
<sequence length="400" mass="43514">MYLVLICLAVLLEEGAAVVGGEMEGASILDCSSIVRSCQTHCDPGEAPDAIVRWVVENGAKVRCAKHAMVDEARPTTSNPTAFFTTTFDVICCPNKSEDANGRENPTTTEENLFNNDLKNEIAIMTSKLDRSFILSLAILASLVLVSVTILVVFLYHSCKSDRKVKLRKGGKSKKKVRPLLTSSEKTTTAASATVQDFTNETKGESLNQEQSSSTKLLTSPTTSPTTSSDGYRVSLSSDLSKGKEGDSLARAGKPQNLTLRGGFVTTTDPVDPTPKQFVAFKEDGLQGDFPDRIIVKLEKENGLGPLGSLVPAGAEEGDYVQAPPLKSQRCQKREVQPEYAYNKILPTNQKQEPGDYSMLQRNPAMSMTEQKTFLIMSTRSNENDKSDVTINKSGDLRTL</sequence>
<keyword evidence="2" id="KW-0812">Transmembrane</keyword>
<evidence type="ECO:0000256" key="3">
    <source>
        <dbReference type="SAM" id="SignalP"/>
    </source>
</evidence>
<evidence type="ECO:0000256" key="1">
    <source>
        <dbReference type="SAM" id="MobiDB-lite"/>
    </source>
</evidence>
<keyword evidence="2" id="KW-1133">Transmembrane helix</keyword>
<evidence type="ECO:0000256" key="2">
    <source>
        <dbReference type="SAM" id="Phobius"/>
    </source>
</evidence>
<dbReference type="EMBL" id="CAWYQH010000114">
    <property type="protein sequence ID" value="CAK8690276.1"/>
    <property type="molecule type" value="Genomic_DNA"/>
</dbReference>
<evidence type="ECO:0000313" key="5">
    <source>
        <dbReference type="Proteomes" id="UP001642483"/>
    </source>
</evidence>